<gene>
    <name evidence="4" type="ORF">QQS35_12490</name>
</gene>
<sequence>MQLRNKIIISLVCAFTGLMIAIQFQSTQEPTERDTRDLWEIRSQLQVEQKKQQQLYQQIAEMESIKDQYEAMSEQEQIDTLVDSIEELEQKAGLTDISGKGILIHINPIYVEMDTEQEYPEISPELLNRLINELNNYGATEIAIENERVINITPIRYVNGKTYVNNRALPSLPLQIKVLAANPERLLDHIEVSQSRDYFAIENLDLTAEVSDELLLPKYEGNINLDNLEVNESQETGEE</sequence>
<keyword evidence="3" id="KW-0812">Transmembrane</keyword>
<evidence type="ECO:0000256" key="3">
    <source>
        <dbReference type="SAM" id="Phobius"/>
    </source>
</evidence>
<feature type="coiled-coil region" evidence="2">
    <location>
        <begin position="52"/>
        <end position="91"/>
    </location>
</feature>
<accession>A0ABT7L5X2</accession>
<dbReference type="Pfam" id="PF05949">
    <property type="entry name" value="DUF881"/>
    <property type="match status" value="1"/>
</dbReference>
<dbReference type="Proteomes" id="UP001235343">
    <property type="component" value="Unassembled WGS sequence"/>
</dbReference>
<dbReference type="InterPro" id="IPR010273">
    <property type="entry name" value="DUF881"/>
</dbReference>
<keyword evidence="3" id="KW-1133">Transmembrane helix</keyword>
<reference evidence="4 5" key="1">
    <citation type="submission" date="2023-06" db="EMBL/GenBank/DDBJ databases">
        <title>Aquibacillus rhizosphaerae LR5S19.</title>
        <authorList>
            <person name="Sun J.-Q."/>
        </authorList>
    </citation>
    <scope>NUCLEOTIDE SEQUENCE [LARGE SCALE GENOMIC DNA]</scope>
    <source>
        <strain evidence="4 5">LR5S19</strain>
    </source>
</reference>
<evidence type="ECO:0000313" key="4">
    <source>
        <dbReference type="EMBL" id="MDL4841261.1"/>
    </source>
</evidence>
<organism evidence="4 5">
    <name type="scientific">Aquibacillus rhizosphaerae</name>
    <dbReference type="NCBI Taxonomy" id="3051431"/>
    <lineage>
        <taxon>Bacteria</taxon>
        <taxon>Bacillati</taxon>
        <taxon>Bacillota</taxon>
        <taxon>Bacilli</taxon>
        <taxon>Bacillales</taxon>
        <taxon>Bacillaceae</taxon>
        <taxon>Aquibacillus</taxon>
    </lineage>
</organism>
<feature type="transmembrane region" description="Helical" evidence="3">
    <location>
        <begin position="7"/>
        <end position="24"/>
    </location>
</feature>
<comment type="caution">
    <text evidence="4">The sequence shown here is derived from an EMBL/GenBank/DDBJ whole genome shotgun (WGS) entry which is preliminary data.</text>
</comment>
<evidence type="ECO:0000256" key="2">
    <source>
        <dbReference type="SAM" id="Coils"/>
    </source>
</evidence>
<dbReference type="EMBL" id="JASTZU010000038">
    <property type="protein sequence ID" value="MDL4841261.1"/>
    <property type="molecule type" value="Genomic_DNA"/>
</dbReference>
<proteinExistence type="inferred from homology"/>
<keyword evidence="2" id="KW-0175">Coiled coil</keyword>
<name>A0ABT7L5X2_9BACI</name>
<protein>
    <submittedName>
        <fullName evidence="4">DUF881 domain-containing protein</fullName>
    </submittedName>
</protein>
<evidence type="ECO:0000256" key="1">
    <source>
        <dbReference type="ARBA" id="ARBA00009108"/>
    </source>
</evidence>
<keyword evidence="3" id="KW-0472">Membrane</keyword>
<dbReference type="PANTHER" id="PTHR37313:SF2">
    <property type="entry name" value="UPF0749 PROTEIN YLXX"/>
    <property type="match status" value="1"/>
</dbReference>
<comment type="similarity">
    <text evidence="1">Belongs to the UPF0749 family.</text>
</comment>
<dbReference type="PANTHER" id="PTHR37313">
    <property type="entry name" value="UPF0749 PROTEIN RV1825"/>
    <property type="match status" value="1"/>
</dbReference>
<evidence type="ECO:0000313" key="5">
    <source>
        <dbReference type="Proteomes" id="UP001235343"/>
    </source>
</evidence>
<dbReference type="RefSeq" id="WP_285932485.1">
    <property type="nucleotide sequence ID" value="NZ_JASTZU010000038.1"/>
</dbReference>
<dbReference type="Gene3D" id="3.30.70.1880">
    <property type="entry name" value="Protein of unknown function DUF881"/>
    <property type="match status" value="1"/>
</dbReference>
<keyword evidence="5" id="KW-1185">Reference proteome</keyword>